<dbReference type="InterPro" id="IPR008862">
    <property type="entry name" value="Tcp11"/>
</dbReference>
<organism evidence="3 4">
    <name type="scientific">Parthenolecanium corni</name>
    <dbReference type="NCBI Taxonomy" id="536013"/>
    <lineage>
        <taxon>Eukaryota</taxon>
        <taxon>Metazoa</taxon>
        <taxon>Ecdysozoa</taxon>
        <taxon>Arthropoda</taxon>
        <taxon>Hexapoda</taxon>
        <taxon>Insecta</taxon>
        <taxon>Pterygota</taxon>
        <taxon>Neoptera</taxon>
        <taxon>Paraneoptera</taxon>
        <taxon>Hemiptera</taxon>
        <taxon>Sternorrhyncha</taxon>
        <taxon>Coccoidea</taxon>
        <taxon>Coccidae</taxon>
        <taxon>Parthenolecanium</taxon>
    </lineage>
</organism>
<accession>A0AAN9Y9V9</accession>
<evidence type="ECO:0000256" key="2">
    <source>
        <dbReference type="SAM" id="MobiDB-lite"/>
    </source>
</evidence>
<evidence type="ECO:0000313" key="4">
    <source>
        <dbReference type="Proteomes" id="UP001367676"/>
    </source>
</evidence>
<comment type="caution">
    <text evidence="3">The sequence shown here is derived from an EMBL/GenBank/DDBJ whole genome shotgun (WGS) entry which is preliminary data.</text>
</comment>
<dbReference type="Proteomes" id="UP001367676">
    <property type="component" value="Unassembled WGS sequence"/>
</dbReference>
<dbReference type="GO" id="GO:0007165">
    <property type="term" value="P:signal transduction"/>
    <property type="evidence" value="ECO:0007669"/>
    <property type="project" value="TreeGrafter"/>
</dbReference>
<evidence type="ECO:0008006" key="5">
    <source>
        <dbReference type="Google" id="ProtNLM"/>
    </source>
</evidence>
<gene>
    <name evidence="3" type="ORF">V9T40_005692</name>
</gene>
<evidence type="ECO:0000256" key="1">
    <source>
        <dbReference type="ARBA" id="ARBA00010954"/>
    </source>
</evidence>
<evidence type="ECO:0000313" key="3">
    <source>
        <dbReference type="EMBL" id="KAK7604506.1"/>
    </source>
</evidence>
<comment type="similarity">
    <text evidence="1">Belongs to the TCP11 family.</text>
</comment>
<reference evidence="3 4" key="1">
    <citation type="submission" date="2024-03" db="EMBL/GenBank/DDBJ databases">
        <title>Adaptation during the transition from Ophiocordyceps entomopathogen to insect associate is accompanied by gene loss and intensified selection.</title>
        <authorList>
            <person name="Ward C.M."/>
            <person name="Onetto C.A."/>
            <person name="Borneman A.R."/>
        </authorList>
    </citation>
    <scope>NUCLEOTIDE SEQUENCE [LARGE SCALE GENOMIC DNA]</scope>
    <source>
        <strain evidence="3">AWRI1</strain>
        <tissue evidence="3">Single Adult Female</tissue>
    </source>
</reference>
<proteinExistence type="inferred from homology"/>
<dbReference type="EMBL" id="JBBCAQ010000003">
    <property type="protein sequence ID" value="KAK7604506.1"/>
    <property type="molecule type" value="Genomic_DNA"/>
</dbReference>
<dbReference type="PANTHER" id="PTHR12832:SF11">
    <property type="entry name" value="LD23868P"/>
    <property type="match status" value="1"/>
</dbReference>
<dbReference type="Pfam" id="PF05794">
    <property type="entry name" value="Tcp11"/>
    <property type="match status" value="1"/>
</dbReference>
<dbReference type="AlphaFoldDB" id="A0AAN9Y9V9"/>
<keyword evidence="4" id="KW-1185">Reference proteome</keyword>
<dbReference type="PANTHER" id="PTHR12832">
    <property type="entry name" value="TESTIS-SPECIFIC PROTEIN PBS13 T-COMPLEX 11"/>
    <property type="match status" value="1"/>
</dbReference>
<protein>
    <recommendedName>
        <fullName evidence="5">T-complex protein 11-like protein 1</fullName>
    </recommendedName>
</protein>
<sequence>MPDLSSTSFELLIDYIFDVAAIDNISSFASVLIARFGKITEPNSTYKMDPSENKKEKEIPDRIRQLSESAEEQAGKRQRTISSSSDPPYSPVPGIAGASPPRFVLLEEVMGATRGITNMAIAHEIAVNSDFKLEKLQFAENSFGKRVKDVVHQAFWDLLTENLKLTPPNFEQALSLLTDIKIALMSLLLPRHTKLKQEINEVLDAELVKQQVEHGTLNFKAYADFVISVMGKICAPVRDDQIKKLASMTDVVPIFRGIMETLELMTLDMANFSIGVIKPDIVACTVEYEKKHFKQLLETQPDSFRKTREWLERNINVEKPNESKQDVLSNAFIELLQPTCESYPETVIPDIEKFKELQKDCDRLSIIATVILVTLSSVGSALRDISEFRNQLKEHISLLIPENTNDSDLKAALTSVGEQIIKESNDFLTKHGFQPLAEENKQQLVSQIVDVLQPEHRIKSIVQKRMSEFLRETINSDKPTRLQIPPGLTSIQPEILGVARKLLQIVSHNRAVYGEYYIDTLGELM</sequence>
<feature type="region of interest" description="Disordered" evidence="2">
    <location>
        <begin position="66"/>
        <end position="95"/>
    </location>
</feature>
<name>A0AAN9Y9V9_9HEMI</name>